<evidence type="ECO:0000313" key="3">
    <source>
        <dbReference type="Proteomes" id="UP000644875"/>
    </source>
</evidence>
<evidence type="ECO:0000256" key="1">
    <source>
        <dbReference type="SAM" id="Phobius"/>
    </source>
</evidence>
<keyword evidence="1" id="KW-0812">Transmembrane</keyword>
<comment type="caution">
    <text evidence="2">The sequence shown here is derived from an EMBL/GenBank/DDBJ whole genome shotgun (WGS) entry which is preliminary data.</text>
</comment>
<reference evidence="2 3" key="1">
    <citation type="journal article" date="2021" name="Int. J. Syst. Evol. Microbiol.">
        <title>Streptococcus vicugnae sp. nov., isolated from faeces of alpacas (Vicugna pacos) and cattle (Bos taurus), Streptococcus zalophi sp. nov., and Streptococcus pacificus sp. nov., isolated from respiratory tract of California sea lions (Zalophus californianus).</title>
        <authorList>
            <person name="Volokhov D.V."/>
            <person name="Zagorodnyaya T.A."/>
            <person name="Shen Z."/>
            <person name="Blom J."/>
            <person name="Furtak V.A."/>
            <person name="Eisenberg T."/>
            <person name="Fan P."/>
            <person name="Jeong K.C."/>
            <person name="Gao Y."/>
            <person name="Zhang S."/>
            <person name="Amselle M."/>
        </authorList>
    </citation>
    <scope>NUCLEOTIDE SEQUENCE [LARGE SCALE GENOMIC DNA]</scope>
    <source>
        <strain evidence="3">CSL7508-lung</strain>
    </source>
</reference>
<feature type="transmembrane region" description="Helical" evidence="1">
    <location>
        <begin position="37"/>
        <end position="62"/>
    </location>
</feature>
<feature type="transmembrane region" description="Helical" evidence="1">
    <location>
        <begin position="188"/>
        <end position="207"/>
    </location>
</feature>
<dbReference type="AlphaFoldDB" id="A0A934UD71"/>
<dbReference type="RefSeq" id="WP_199567294.1">
    <property type="nucleotide sequence ID" value="NZ_JAENBP010000002.1"/>
</dbReference>
<feature type="transmembrane region" description="Helical" evidence="1">
    <location>
        <begin position="242"/>
        <end position="263"/>
    </location>
</feature>
<gene>
    <name evidence="2" type="ORF">JHK64_01795</name>
</gene>
<sequence length="269" mass="29905">MPILTNKQKIAASIWLFLIVYGIDFELFPLIGYDGSAINQIIILFSTLLLAIYIIPISLAIRFLKKQLNIPNKLLIVSIISGGLITGWLSSIGNGLAYSILQTFGFNSVFLQDWEAALTAPFVEEAIKALMAFAILFFFKAFKKETVFMTGLTVGFGFQIVEDFAYILTDASEQIDYTIGTALSRVSGALSSHYLYTSVLCLGIFLLVTKSQEIPKKKILTWAFLPIFLHFLWNSPLNVSSVVSAILVTVAVFLFIDALTFVYPKPNQQ</sequence>
<keyword evidence="1" id="KW-1133">Transmembrane helix</keyword>
<keyword evidence="2" id="KW-0482">Metalloprotease</keyword>
<dbReference type="InterPro" id="IPR026898">
    <property type="entry name" value="PrsW"/>
</dbReference>
<dbReference type="EMBL" id="JAENBP010000002">
    <property type="protein sequence ID" value="MBJ8349364.1"/>
    <property type="molecule type" value="Genomic_DNA"/>
</dbReference>
<dbReference type="PANTHER" id="PTHR36844">
    <property type="entry name" value="PROTEASE PRSW"/>
    <property type="match status" value="1"/>
</dbReference>
<feature type="transmembrane region" description="Helical" evidence="1">
    <location>
        <begin position="74"/>
        <end position="98"/>
    </location>
</feature>
<feature type="transmembrane region" description="Helical" evidence="1">
    <location>
        <begin position="12"/>
        <end position="31"/>
    </location>
</feature>
<feature type="transmembrane region" description="Helical" evidence="1">
    <location>
        <begin position="118"/>
        <end position="139"/>
    </location>
</feature>
<feature type="transmembrane region" description="Helical" evidence="1">
    <location>
        <begin position="146"/>
        <end position="168"/>
    </location>
</feature>
<protein>
    <submittedName>
        <fullName evidence="2">PrsW family intramembrane metalloprotease</fullName>
    </submittedName>
</protein>
<evidence type="ECO:0000313" key="2">
    <source>
        <dbReference type="EMBL" id="MBJ8349364.1"/>
    </source>
</evidence>
<keyword evidence="2" id="KW-0645">Protease</keyword>
<organism evidence="2 3">
    <name type="scientific">Streptococcus zalophi</name>
    <dbReference type="NCBI Taxonomy" id="640031"/>
    <lineage>
        <taxon>Bacteria</taxon>
        <taxon>Bacillati</taxon>
        <taxon>Bacillota</taxon>
        <taxon>Bacilli</taxon>
        <taxon>Lactobacillales</taxon>
        <taxon>Streptococcaceae</taxon>
        <taxon>Streptococcus</taxon>
    </lineage>
</organism>
<keyword evidence="3" id="KW-1185">Reference proteome</keyword>
<name>A0A934UD71_9STRE</name>
<accession>A0A934UD71</accession>
<keyword evidence="2" id="KW-0378">Hydrolase</keyword>
<keyword evidence="1" id="KW-0472">Membrane</keyword>
<feature type="transmembrane region" description="Helical" evidence="1">
    <location>
        <begin position="219"/>
        <end position="236"/>
    </location>
</feature>
<dbReference type="Pfam" id="PF13367">
    <property type="entry name" value="PrsW-protease"/>
    <property type="match status" value="1"/>
</dbReference>
<dbReference type="PANTHER" id="PTHR36844:SF1">
    <property type="entry name" value="PROTEASE PRSW"/>
    <property type="match status" value="1"/>
</dbReference>
<dbReference type="GO" id="GO:0008237">
    <property type="term" value="F:metallopeptidase activity"/>
    <property type="evidence" value="ECO:0007669"/>
    <property type="project" value="UniProtKB-KW"/>
</dbReference>
<proteinExistence type="predicted"/>
<dbReference type="Proteomes" id="UP000644875">
    <property type="component" value="Unassembled WGS sequence"/>
</dbReference>